<feature type="region of interest" description="Disordered" evidence="14">
    <location>
        <begin position="16"/>
        <end position="49"/>
    </location>
</feature>
<keyword evidence="9" id="KW-1133">Transmembrane helix</keyword>
<dbReference type="GO" id="GO:0046872">
    <property type="term" value="F:metal ion binding"/>
    <property type="evidence" value="ECO:0007669"/>
    <property type="project" value="UniProtKB-KW"/>
</dbReference>
<dbReference type="GO" id="GO:0010277">
    <property type="term" value="F:chlorophyllide a oxygenase activity"/>
    <property type="evidence" value="ECO:0007669"/>
    <property type="project" value="InterPro"/>
</dbReference>
<evidence type="ECO:0000256" key="9">
    <source>
        <dbReference type="ARBA" id="ARBA00022989"/>
    </source>
</evidence>
<dbReference type="SUPFAM" id="SSF55961">
    <property type="entry name" value="Bet v1-like"/>
    <property type="match status" value="2"/>
</dbReference>
<feature type="compositionally biased region" description="Basic residues" evidence="14">
    <location>
        <begin position="35"/>
        <end position="48"/>
    </location>
</feature>
<dbReference type="PANTHER" id="PTHR21266:SF32">
    <property type="entry name" value="CHOLESTEROL 7-DESATURASE NVD"/>
    <property type="match status" value="1"/>
</dbReference>
<feature type="region of interest" description="Disordered" evidence="14">
    <location>
        <begin position="523"/>
        <end position="547"/>
    </location>
</feature>
<feature type="compositionally biased region" description="Pro residues" evidence="14">
    <location>
        <begin position="523"/>
        <end position="538"/>
    </location>
</feature>
<dbReference type="CDD" id="cd03480">
    <property type="entry name" value="Rieske_RO_Alpha_PaO"/>
    <property type="match status" value="2"/>
</dbReference>
<keyword evidence="4" id="KW-0934">Plastid</keyword>
<evidence type="ECO:0000256" key="11">
    <source>
        <dbReference type="ARBA" id="ARBA00023004"/>
    </source>
</evidence>
<evidence type="ECO:0000256" key="12">
    <source>
        <dbReference type="ARBA" id="ARBA00023014"/>
    </source>
</evidence>
<dbReference type="Pfam" id="PF08417">
    <property type="entry name" value="PaO"/>
    <property type="match status" value="2"/>
</dbReference>
<keyword evidence="3" id="KW-0150">Chloroplast</keyword>
<feature type="domain" description="Rieske" evidence="15">
    <location>
        <begin position="94"/>
        <end position="204"/>
    </location>
</feature>
<dbReference type="AlphaFoldDB" id="A0A199UHL2"/>
<dbReference type="Pfam" id="PF00355">
    <property type="entry name" value="Rieske"/>
    <property type="match status" value="2"/>
</dbReference>
<dbReference type="Gene3D" id="2.102.10.10">
    <property type="entry name" value="Rieske [2Fe-2S] iron-sulphur domain"/>
    <property type="match status" value="2"/>
</dbReference>
<evidence type="ECO:0000256" key="1">
    <source>
        <dbReference type="ARBA" id="ARBA00004229"/>
    </source>
</evidence>
<keyword evidence="8" id="KW-0809">Transit peptide</keyword>
<evidence type="ECO:0000256" key="6">
    <source>
        <dbReference type="ARBA" id="ARBA00022714"/>
    </source>
</evidence>
<comment type="caution">
    <text evidence="16">The sequence shown here is derived from an EMBL/GenBank/DDBJ whole genome shotgun (WGS) entry which is preliminary data.</text>
</comment>
<keyword evidence="6" id="KW-0001">2Fe-2S</keyword>
<evidence type="ECO:0000256" key="3">
    <source>
        <dbReference type="ARBA" id="ARBA00022528"/>
    </source>
</evidence>
<dbReference type="SUPFAM" id="SSF50022">
    <property type="entry name" value="ISP domain"/>
    <property type="match status" value="2"/>
</dbReference>
<dbReference type="PANTHER" id="PTHR21266">
    <property type="entry name" value="IRON-SULFUR DOMAIN CONTAINING PROTEIN"/>
    <property type="match status" value="1"/>
</dbReference>
<keyword evidence="13" id="KW-0472">Membrane</keyword>
<dbReference type="Proteomes" id="UP000092600">
    <property type="component" value="Unassembled WGS sequence"/>
</dbReference>
<evidence type="ECO:0000259" key="15">
    <source>
        <dbReference type="PROSITE" id="PS51296"/>
    </source>
</evidence>
<proteinExistence type="predicted"/>
<evidence type="ECO:0000313" key="16">
    <source>
        <dbReference type="EMBL" id="OAY64191.1"/>
    </source>
</evidence>
<evidence type="ECO:0000256" key="13">
    <source>
        <dbReference type="ARBA" id="ARBA00023136"/>
    </source>
</evidence>
<dbReference type="STRING" id="4615.A0A199UHL2"/>
<evidence type="ECO:0000256" key="10">
    <source>
        <dbReference type="ARBA" id="ARBA00023002"/>
    </source>
</evidence>
<protein>
    <submittedName>
        <fullName evidence="16">Protochlorophyllide-dependent translocon component 52, chloroplastic</fullName>
    </submittedName>
</protein>
<dbReference type="InterPro" id="IPR036922">
    <property type="entry name" value="Rieske_2Fe-2S_sf"/>
</dbReference>
<keyword evidence="7" id="KW-0479">Metal-binding</keyword>
<dbReference type="InterPro" id="IPR013626">
    <property type="entry name" value="PaO"/>
</dbReference>
<keyword evidence="5" id="KW-0812">Transmembrane</keyword>
<dbReference type="Gene3D" id="3.90.380.10">
    <property type="entry name" value="Naphthalene 1,2-dioxygenase Alpha Subunit, Chain A, domain 1"/>
    <property type="match status" value="2"/>
</dbReference>
<evidence type="ECO:0000256" key="7">
    <source>
        <dbReference type="ARBA" id="ARBA00022723"/>
    </source>
</evidence>
<accession>A0A199UHL2</accession>
<feature type="domain" description="Rieske" evidence="15">
    <location>
        <begin position="564"/>
        <end position="674"/>
    </location>
</feature>
<evidence type="ECO:0000256" key="2">
    <source>
        <dbReference type="ARBA" id="ARBA00004370"/>
    </source>
</evidence>
<sequence length="1132" mass="127657">MESLFSLPSPCLFPTPSPSAPKTLNPTTLSSPLSLHHHHHHLRRHRSPTRTATAILRSHGLSSAPSTALSDASDPFDMGAGQGDDAKFDWYAQWYPVAPLCDLDKRAPHAKTVMGLDVVVWWDRAEGRWQVFDDRCPHRLAPLSEGRIDPRGRLQCVYHGWCFDGSGNCKYIPQAPSSGPQVHLNTKACAAVYPSVEQNKVLWFWPSTDPQYKDILEKKRPPYIEELDDPSYTCSMGIRELQYGYEVLVENLMDPAHVPYAHHGLMRVRRPEADREGGGPVEITIEESNKSGFHAKQDAGYFRFIAPCLFYGAATVNQSATSRNVQENISAQPQQRFKRFLLIFMCIPVSPGRSRVIFTFPRNFAVWIDRFFPRWIFHMGQNLILDSDLYLLHVEERKIAKAGFSNWFKACYVPTKSDAMVIAFRNWLRKYSNNQVNWGSMSSEQLPPTPPREQLMDRYWSHVVQCSSCRGGLKFLKALEFSLQVLSLALIGTVAAARHSLTSATARNSIYCVLRLHVPHEPPPPFSAPTASPPPPPRLSDASDPFDIGEGQGDDAKFDWYAQWYPVAPLCDLDKRAPHAKTVMGLDVVVWWDRAEGRWQVFDDRCPHRLAPLSEGRIDPRGRLQCVYHGWCFDGSGNCKYIPQAPSSGPQVHLNSKACAAVYPSVVQNKVLWFWPSTDPQYKDILEMKRPPYIEELDDPSYTCSMGIRELQYGYEVLIENLMDPAHVPYAHRGIMRTRRPEADREGGGPIDITITESSKSGFLANLEFGYFKFAAPCLFYGAGTISRSASSRNVQENISAQPQQRLKRSLLIFMCIPVSPGRSRLIFVLQRNFAVWIELFFRRWMRHVGQNLILDSDHYLLHVEERKIAKVGFSNWFKACYVPTKSDAMVIAFRNWLRKYSNNQVDWGNMSSEQLPPTPPREQLMDRYWSHVVQCSSCRGALKVLKALEFSLQVLSLALIGIVAAARHSLTSATTRNSVQYCVSWLRGGSLISSIRPFISMITTMLSNDHSAVKLTFCTCIIADCLVSKYTDLCEEADINGCYFVRHRASPILETWFGVHLIDISFYASVQKLHASQSHIRLDFTSKLDSCPVGPSSPSTSAGSSATSFSSALRSLFGSSLSTPFSSFAMS</sequence>
<comment type="subcellular location">
    <subcellularLocation>
        <location evidence="2">Membrane</location>
    </subcellularLocation>
    <subcellularLocation>
        <location evidence="1">Plastid</location>
        <location evidence="1">Chloroplast</location>
    </subcellularLocation>
</comment>
<evidence type="ECO:0000256" key="5">
    <source>
        <dbReference type="ARBA" id="ARBA00022692"/>
    </source>
</evidence>
<dbReference type="GO" id="GO:0009507">
    <property type="term" value="C:chloroplast"/>
    <property type="evidence" value="ECO:0007669"/>
    <property type="project" value="UniProtKB-SubCell"/>
</dbReference>
<dbReference type="InterPro" id="IPR017941">
    <property type="entry name" value="Rieske_2Fe-2S"/>
</dbReference>
<evidence type="ECO:0000256" key="14">
    <source>
        <dbReference type="SAM" id="MobiDB-lite"/>
    </source>
</evidence>
<evidence type="ECO:0000313" key="17">
    <source>
        <dbReference type="Proteomes" id="UP000092600"/>
    </source>
</evidence>
<gene>
    <name evidence="16" type="ORF">ACMD2_18600</name>
</gene>
<evidence type="ECO:0000256" key="8">
    <source>
        <dbReference type="ARBA" id="ARBA00022946"/>
    </source>
</evidence>
<reference evidence="16 17" key="1">
    <citation type="journal article" date="2016" name="DNA Res.">
        <title>The draft genome of MD-2 pineapple using hybrid error correction of long reads.</title>
        <authorList>
            <person name="Redwan R.M."/>
            <person name="Saidin A."/>
            <person name="Kumar S.V."/>
        </authorList>
    </citation>
    <scope>NUCLEOTIDE SEQUENCE [LARGE SCALE GENOMIC DNA]</scope>
    <source>
        <strain evidence="17">cv. MD2</strain>
        <tissue evidence="16">Leaf</tissue>
    </source>
</reference>
<keyword evidence="12" id="KW-0411">Iron-sulfur</keyword>
<keyword evidence="11" id="KW-0408">Iron</keyword>
<dbReference type="InterPro" id="IPR050584">
    <property type="entry name" value="Cholesterol_7-desaturase"/>
</dbReference>
<name>A0A199UHL2_ANACO</name>
<keyword evidence="10" id="KW-0560">Oxidoreductase</keyword>
<organism evidence="16 17">
    <name type="scientific">Ananas comosus</name>
    <name type="common">Pineapple</name>
    <name type="synonym">Ananas ananas</name>
    <dbReference type="NCBI Taxonomy" id="4615"/>
    <lineage>
        <taxon>Eukaryota</taxon>
        <taxon>Viridiplantae</taxon>
        <taxon>Streptophyta</taxon>
        <taxon>Embryophyta</taxon>
        <taxon>Tracheophyta</taxon>
        <taxon>Spermatophyta</taxon>
        <taxon>Magnoliopsida</taxon>
        <taxon>Liliopsida</taxon>
        <taxon>Poales</taxon>
        <taxon>Bromeliaceae</taxon>
        <taxon>Bromelioideae</taxon>
        <taxon>Ananas</taxon>
    </lineage>
</organism>
<dbReference type="EMBL" id="LSRQ01008187">
    <property type="protein sequence ID" value="OAY64191.1"/>
    <property type="molecule type" value="Genomic_DNA"/>
</dbReference>
<dbReference type="GO" id="GO:0016020">
    <property type="term" value="C:membrane"/>
    <property type="evidence" value="ECO:0007669"/>
    <property type="project" value="UniProtKB-SubCell"/>
</dbReference>
<evidence type="ECO:0000256" key="4">
    <source>
        <dbReference type="ARBA" id="ARBA00022640"/>
    </source>
</evidence>
<dbReference type="GO" id="GO:0051537">
    <property type="term" value="F:2 iron, 2 sulfur cluster binding"/>
    <property type="evidence" value="ECO:0007669"/>
    <property type="project" value="UniProtKB-KW"/>
</dbReference>
<dbReference type="PROSITE" id="PS51296">
    <property type="entry name" value="RIESKE"/>
    <property type="match status" value="2"/>
</dbReference>